<dbReference type="AlphaFoldDB" id="A0A367JLW7"/>
<dbReference type="GO" id="GO:0003723">
    <property type="term" value="F:RNA binding"/>
    <property type="evidence" value="ECO:0007669"/>
    <property type="project" value="InterPro"/>
</dbReference>
<dbReference type="PANTHER" id="PTHR23355:SF9">
    <property type="entry name" value="DIS3-LIKE EXONUCLEASE 2"/>
    <property type="match status" value="1"/>
</dbReference>
<dbReference type="Gene3D" id="2.40.50.690">
    <property type="match status" value="1"/>
</dbReference>
<feature type="compositionally biased region" description="Polar residues" evidence="2">
    <location>
        <begin position="54"/>
        <end position="68"/>
    </location>
</feature>
<dbReference type="SMART" id="SM00955">
    <property type="entry name" value="RNB"/>
    <property type="match status" value="1"/>
</dbReference>
<dbReference type="InterPro" id="IPR041505">
    <property type="entry name" value="Dis3_CSD2"/>
</dbReference>
<evidence type="ECO:0000256" key="1">
    <source>
        <dbReference type="ARBA" id="ARBA00005785"/>
    </source>
</evidence>
<dbReference type="OrthoDB" id="372421at2759"/>
<feature type="domain" description="RNB" evidence="3">
    <location>
        <begin position="372"/>
        <end position="703"/>
    </location>
</feature>
<protein>
    <recommendedName>
        <fullName evidence="3">RNB domain-containing protein</fullName>
    </recommendedName>
</protein>
<dbReference type="GO" id="GO:0000932">
    <property type="term" value="C:P-body"/>
    <property type="evidence" value="ECO:0007669"/>
    <property type="project" value="TreeGrafter"/>
</dbReference>
<feature type="non-terminal residue" evidence="4">
    <location>
        <position position="1"/>
    </location>
</feature>
<accession>A0A367JLW7</accession>
<dbReference type="Pfam" id="PF17877">
    <property type="entry name" value="Dis3l2_C_term"/>
    <property type="match status" value="1"/>
</dbReference>
<dbReference type="InterPro" id="IPR041093">
    <property type="entry name" value="Dis3l2-like_C"/>
</dbReference>
<dbReference type="STRING" id="4846.A0A367JLW7"/>
<reference evidence="4 5" key="1">
    <citation type="journal article" date="2018" name="G3 (Bethesda)">
        <title>Phylogenetic and Phylogenomic Definition of Rhizopus Species.</title>
        <authorList>
            <person name="Gryganskyi A.P."/>
            <person name="Golan J."/>
            <person name="Dolatabadi S."/>
            <person name="Mondo S."/>
            <person name="Robb S."/>
            <person name="Idnurm A."/>
            <person name="Muszewska A."/>
            <person name="Steczkiewicz K."/>
            <person name="Masonjones S."/>
            <person name="Liao H.L."/>
            <person name="Gajdeczka M.T."/>
            <person name="Anike F."/>
            <person name="Vuek A."/>
            <person name="Anishchenko I.M."/>
            <person name="Voigt K."/>
            <person name="de Hoog G.S."/>
            <person name="Smith M.E."/>
            <person name="Heitman J."/>
            <person name="Vilgalys R."/>
            <person name="Stajich J.E."/>
        </authorList>
    </citation>
    <scope>NUCLEOTIDE SEQUENCE [LARGE SCALE GENOMIC DNA]</scope>
    <source>
        <strain evidence="4 5">LSU 92-RS-03</strain>
    </source>
</reference>
<comment type="similarity">
    <text evidence="1">Belongs to the RNR ribonuclease family.</text>
</comment>
<organism evidence="4 5">
    <name type="scientific">Rhizopus stolonifer</name>
    <name type="common">Rhizopus nigricans</name>
    <dbReference type="NCBI Taxonomy" id="4846"/>
    <lineage>
        <taxon>Eukaryota</taxon>
        <taxon>Fungi</taxon>
        <taxon>Fungi incertae sedis</taxon>
        <taxon>Mucoromycota</taxon>
        <taxon>Mucoromycotina</taxon>
        <taxon>Mucoromycetes</taxon>
        <taxon>Mucorales</taxon>
        <taxon>Mucorineae</taxon>
        <taxon>Rhizopodaceae</taxon>
        <taxon>Rhizopus</taxon>
    </lineage>
</organism>
<evidence type="ECO:0000313" key="5">
    <source>
        <dbReference type="Proteomes" id="UP000253551"/>
    </source>
</evidence>
<dbReference type="InterPro" id="IPR001900">
    <property type="entry name" value="RNase_II/R"/>
</dbReference>
<dbReference type="Pfam" id="PF17849">
    <property type="entry name" value="OB_Dis3"/>
    <property type="match status" value="1"/>
</dbReference>
<evidence type="ECO:0000259" key="3">
    <source>
        <dbReference type="SMART" id="SM00955"/>
    </source>
</evidence>
<sequence>TENSLASSRRIVFNKPLNLASSNKAETNDFMENKRLSGGSHQRRSSRNLDFDWRNTNSNVSSPTQNSFQLVPFTPTRVNFTRDDANPHQRRPLFIAHLPFSALPSLFRARQLSRGLLRVNKRNRSDAYVCCEDLDDDIYICGSRDRNRALEGDVVAVRLVDVDKVLREKKEKEEAKLARNGGQARVRLPDEEDENEIIFGGDDDVNLVKPKYCGVVVAILERAQNQVFSGTLTLMRPNNKRAQEEKAAEEARKSIQGKDAVIQKEAPRIVWFKSTDKRVPLIAIPIEQAPNDFVEHCETYATRLFVGSMKRWPITSLHPFGTLERELGSANELSTQTKAIFADNNVTDSDFSEAVQSCLPTLPFRLEADASRRNVRQDAITFTIDPKGSNVLDDALSIKKVDDNVWEVGVHVCDIGYFIKSHSPLDKEARARAVRVDLVHTHVPMVPEVLTEQVTNLIPNESRYTFSVIWKLDSKGRILDTWFGKTIIKSSAQLTYDDAQKLLDNTSEDTSPISSSIASLYELSKMLHEQRKSNGLFTQMRDRLEYEFEEEGKPVTVSIAHKKPVETMVKEFLFLANKCVAQKISSEFPEQALLRRHAPPSERKINELVMYAARHLGVKLDNTSAGSLEASIEAIQDPKLRRVVSMIVLKTFQPPKYFCTGSVDISKYAHYSLHVPLFTHFTAPSRRFVDIIVHRQLEAAIAPGEKRFLLERETVHKLAQHCNIKKDAAIYAREQSSTLFLSIHMNELAQQQQQHATEVDTPMNPHSPSIVFREAIVVAVFDQYFDVIIPELNLEKRVHLACLPVWRSDYNRYDQSLTMFWRKGVDTSSGKKSEWTLSDEEDDEEDIDEEGLWEEMNHTGSPDKTTYEHNTEETIVSQLAIRGQEAVNINNNSKVFPNKSVSTPVVMDRHPDTTRSSSRRASIVRARLSDSTAYSTEQGFQTIKALDKIRVVLIVEIGRTPPLIRVLAANPFS</sequence>
<dbReference type="InterPro" id="IPR012340">
    <property type="entry name" value="NA-bd_OB-fold"/>
</dbReference>
<comment type="caution">
    <text evidence="4">The sequence shown here is derived from an EMBL/GenBank/DDBJ whole genome shotgun (WGS) entry which is preliminary data.</text>
</comment>
<feature type="region of interest" description="Disordered" evidence="2">
    <location>
        <begin position="24"/>
        <end position="68"/>
    </location>
</feature>
<dbReference type="GO" id="GO:0006402">
    <property type="term" value="P:mRNA catabolic process"/>
    <property type="evidence" value="ECO:0007669"/>
    <property type="project" value="TreeGrafter"/>
</dbReference>
<keyword evidence="5" id="KW-1185">Reference proteome</keyword>
<proteinExistence type="inferred from homology"/>
<evidence type="ECO:0000256" key="2">
    <source>
        <dbReference type="SAM" id="MobiDB-lite"/>
    </source>
</evidence>
<dbReference type="GO" id="GO:0000175">
    <property type="term" value="F:3'-5'-RNA exonuclease activity"/>
    <property type="evidence" value="ECO:0007669"/>
    <property type="project" value="TreeGrafter"/>
</dbReference>
<dbReference type="Gene3D" id="2.40.50.140">
    <property type="entry name" value="Nucleic acid-binding proteins"/>
    <property type="match status" value="1"/>
</dbReference>
<evidence type="ECO:0000313" key="4">
    <source>
        <dbReference type="EMBL" id="RCH90933.1"/>
    </source>
</evidence>
<name>A0A367JLW7_RHIST</name>
<dbReference type="FunFam" id="2.40.50.700:FF:000002">
    <property type="entry name" value="Cell wall biogenesis protein"/>
    <property type="match status" value="1"/>
</dbReference>
<dbReference type="Pfam" id="PF00773">
    <property type="entry name" value="RNB"/>
    <property type="match status" value="1"/>
</dbReference>
<dbReference type="SUPFAM" id="SSF50249">
    <property type="entry name" value="Nucleic acid-binding proteins"/>
    <property type="match status" value="3"/>
</dbReference>
<dbReference type="EMBL" id="PJQM01003075">
    <property type="protein sequence ID" value="RCH90933.1"/>
    <property type="molecule type" value="Genomic_DNA"/>
</dbReference>
<dbReference type="PANTHER" id="PTHR23355">
    <property type="entry name" value="RIBONUCLEASE"/>
    <property type="match status" value="1"/>
</dbReference>
<dbReference type="InterPro" id="IPR050180">
    <property type="entry name" value="RNR_Ribonuclease"/>
</dbReference>
<gene>
    <name evidence="4" type="ORF">CU098_004064</name>
</gene>
<dbReference type="Gene3D" id="2.40.50.700">
    <property type="match status" value="1"/>
</dbReference>
<dbReference type="Proteomes" id="UP000253551">
    <property type="component" value="Unassembled WGS sequence"/>
</dbReference>